<evidence type="ECO:0000313" key="2">
    <source>
        <dbReference type="Proteomes" id="UP001148838"/>
    </source>
</evidence>
<accession>A0ABQ8SS32</accession>
<protein>
    <submittedName>
        <fullName evidence="1">Uncharacterized protein</fullName>
    </submittedName>
</protein>
<reference evidence="1 2" key="1">
    <citation type="journal article" date="2022" name="Allergy">
        <title>Genome assembly and annotation of Periplaneta americana reveal a comprehensive cockroach allergen profile.</title>
        <authorList>
            <person name="Wang L."/>
            <person name="Xiong Q."/>
            <person name="Saelim N."/>
            <person name="Wang L."/>
            <person name="Nong W."/>
            <person name="Wan A.T."/>
            <person name="Shi M."/>
            <person name="Liu X."/>
            <person name="Cao Q."/>
            <person name="Hui J.H.L."/>
            <person name="Sookrung N."/>
            <person name="Leung T.F."/>
            <person name="Tungtrongchitr A."/>
            <person name="Tsui S.K.W."/>
        </authorList>
    </citation>
    <scope>NUCLEOTIDE SEQUENCE [LARGE SCALE GENOMIC DNA]</scope>
    <source>
        <strain evidence="1">PWHHKU_190912</strain>
    </source>
</reference>
<name>A0ABQ8SS32_PERAM</name>
<dbReference type="EMBL" id="JAJSOF020000021">
    <property type="protein sequence ID" value="KAJ4437005.1"/>
    <property type="molecule type" value="Genomic_DNA"/>
</dbReference>
<keyword evidence="2" id="KW-1185">Reference proteome</keyword>
<sequence length="95" mass="10565">MVGLYEGGNEPPGSLKTSKEVQTAVTHWFQSQTAGHRAMKVDPAPPLPPTIEDLGVRITKAFALVDGPMLQRVWQEIYYRLNVCPVTQGAHIEYM</sequence>
<comment type="caution">
    <text evidence="1">The sequence shown here is derived from an EMBL/GenBank/DDBJ whole genome shotgun (WGS) entry which is preliminary data.</text>
</comment>
<dbReference type="Proteomes" id="UP001148838">
    <property type="component" value="Unassembled WGS sequence"/>
</dbReference>
<evidence type="ECO:0000313" key="1">
    <source>
        <dbReference type="EMBL" id="KAJ4437005.1"/>
    </source>
</evidence>
<gene>
    <name evidence="1" type="ORF">ANN_17137</name>
</gene>
<organism evidence="1 2">
    <name type="scientific">Periplaneta americana</name>
    <name type="common">American cockroach</name>
    <name type="synonym">Blatta americana</name>
    <dbReference type="NCBI Taxonomy" id="6978"/>
    <lineage>
        <taxon>Eukaryota</taxon>
        <taxon>Metazoa</taxon>
        <taxon>Ecdysozoa</taxon>
        <taxon>Arthropoda</taxon>
        <taxon>Hexapoda</taxon>
        <taxon>Insecta</taxon>
        <taxon>Pterygota</taxon>
        <taxon>Neoptera</taxon>
        <taxon>Polyneoptera</taxon>
        <taxon>Dictyoptera</taxon>
        <taxon>Blattodea</taxon>
        <taxon>Blattoidea</taxon>
        <taxon>Blattidae</taxon>
        <taxon>Blattinae</taxon>
        <taxon>Periplaneta</taxon>
    </lineage>
</organism>
<proteinExistence type="predicted"/>